<dbReference type="RefSeq" id="WP_330821225.1">
    <property type="nucleotide sequence ID" value="NZ_JAZBJP010000002.1"/>
</dbReference>
<name>A0ABU7NL42_9ACTN</name>
<comment type="caution">
    <text evidence="2">The sequence shown here is derived from an EMBL/GenBank/DDBJ whole genome shotgun (WGS) entry which is preliminary data.</text>
</comment>
<feature type="region of interest" description="Disordered" evidence="1">
    <location>
        <begin position="1"/>
        <end position="31"/>
    </location>
</feature>
<reference evidence="2 3" key="1">
    <citation type="submission" date="2023-12" db="EMBL/GenBank/DDBJ databases">
        <title>30 novel species of actinomycetes from the DSMZ collection.</title>
        <authorList>
            <person name="Nouioui I."/>
        </authorList>
    </citation>
    <scope>NUCLEOTIDE SEQUENCE [LARGE SCALE GENOMIC DNA]</scope>
    <source>
        <strain evidence="2 3">DSM 41528</strain>
    </source>
</reference>
<sequence>MPGTPTEIHVSRAEDGVNGKNPMHGFSVQDGPQRAVPHALLALVTEQQATNAHLAAIADSLDRIATALAKPTVVEPAPEPKRRLWLPKPRTA</sequence>
<keyword evidence="3" id="KW-1185">Reference proteome</keyword>
<dbReference type="EMBL" id="JAZBJP010000002">
    <property type="protein sequence ID" value="MEE4419552.1"/>
    <property type="molecule type" value="Genomic_DNA"/>
</dbReference>
<evidence type="ECO:0000256" key="1">
    <source>
        <dbReference type="SAM" id="MobiDB-lite"/>
    </source>
</evidence>
<evidence type="ECO:0000313" key="2">
    <source>
        <dbReference type="EMBL" id="MEE4419552.1"/>
    </source>
</evidence>
<evidence type="ECO:0000313" key="3">
    <source>
        <dbReference type="Proteomes" id="UP001307760"/>
    </source>
</evidence>
<dbReference type="Proteomes" id="UP001307760">
    <property type="component" value="Unassembled WGS sequence"/>
</dbReference>
<accession>A0ABU7NL42</accession>
<protein>
    <submittedName>
        <fullName evidence="2">Uncharacterized protein</fullName>
    </submittedName>
</protein>
<organism evidence="2 3">
    <name type="scientific">Streptomyces bugieae</name>
    <dbReference type="NCBI Taxonomy" id="3098223"/>
    <lineage>
        <taxon>Bacteria</taxon>
        <taxon>Bacillati</taxon>
        <taxon>Actinomycetota</taxon>
        <taxon>Actinomycetes</taxon>
        <taxon>Kitasatosporales</taxon>
        <taxon>Streptomycetaceae</taxon>
        <taxon>Streptomyces</taxon>
    </lineage>
</organism>
<proteinExistence type="predicted"/>
<gene>
    <name evidence="2" type="ORF">V2J85_09325</name>
</gene>